<proteinExistence type="predicted"/>
<gene>
    <name evidence="1" type="ORF">H9848_10980</name>
</gene>
<sequence>MTKIVLEDKGQDLLWLRVNEGGLVEEAGPFQNEIWKGSYIPIWLVRVGQLLPIHHYPHIIHGFLKYKVKSIKKEQ</sequence>
<name>A0A9D1XTN5_9BACT</name>
<comment type="caution">
    <text evidence="1">The sequence shown here is derived from an EMBL/GenBank/DDBJ whole genome shotgun (WGS) entry which is preliminary data.</text>
</comment>
<protein>
    <submittedName>
        <fullName evidence="1">Uncharacterized protein</fullName>
    </submittedName>
</protein>
<accession>A0A9D1XTN5</accession>
<evidence type="ECO:0000313" key="1">
    <source>
        <dbReference type="EMBL" id="HIX87111.1"/>
    </source>
</evidence>
<dbReference type="EMBL" id="DXEN01000080">
    <property type="protein sequence ID" value="HIX87111.1"/>
    <property type="molecule type" value="Genomic_DNA"/>
</dbReference>
<reference evidence="1" key="2">
    <citation type="submission" date="2021-04" db="EMBL/GenBank/DDBJ databases">
        <authorList>
            <person name="Gilroy R."/>
        </authorList>
    </citation>
    <scope>NUCLEOTIDE SEQUENCE</scope>
    <source>
        <strain evidence="1">ChiHecec2B26-12326</strain>
    </source>
</reference>
<dbReference type="Proteomes" id="UP000823847">
    <property type="component" value="Unassembled WGS sequence"/>
</dbReference>
<organism evidence="1 2">
    <name type="scientific">Candidatus Parabacteroides intestinigallinarum</name>
    <dbReference type="NCBI Taxonomy" id="2838722"/>
    <lineage>
        <taxon>Bacteria</taxon>
        <taxon>Pseudomonadati</taxon>
        <taxon>Bacteroidota</taxon>
        <taxon>Bacteroidia</taxon>
        <taxon>Bacteroidales</taxon>
        <taxon>Tannerellaceae</taxon>
        <taxon>Parabacteroides</taxon>
    </lineage>
</organism>
<dbReference type="AlphaFoldDB" id="A0A9D1XTN5"/>
<reference evidence="1" key="1">
    <citation type="journal article" date="2021" name="PeerJ">
        <title>Extensive microbial diversity within the chicken gut microbiome revealed by metagenomics and culture.</title>
        <authorList>
            <person name="Gilroy R."/>
            <person name="Ravi A."/>
            <person name="Getino M."/>
            <person name="Pursley I."/>
            <person name="Horton D.L."/>
            <person name="Alikhan N.F."/>
            <person name="Baker D."/>
            <person name="Gharbi K."/>
            <person name="Hall N."/>
            <person name="Watson M."/>
            <person name="Adriaenssens E.M."/>
            <person name="Foster-Nyarko E."/>
            <person name="Jarju S."/>
            <person name="Secka A."/>
            <person name="Antonio M."/>
            <person name="Oren A."/>
            <person name="Chaudhuri R.R."/>
            <person name="La Ragione R."/>
            <person name="Hildebrand F."/>
            <person name="Pallen M.J."/>
        </authorList>
    </citation>
    <scope>NUCLEOTIDE SEQUENCE</scope>
    <source>
        <strain evidence="1">ChiHecec2B26-12326</strain>
    </source>
</reference>
<evidence type="ECO:0000313" key="2">
    <source>
        <dbReference type="Proteomes" id="UP000823847"/>
    </source>
</evidence>